<keyword evidence="12" id="KW-1185">Reference proteome</keyword>
<dbReference type="Proteomes" id="UP001501490">
    <property type="component" value="Unassembled WGS sequence"/>
</dbReference>
<feature type="transmembrane region" description="Helical" evidence="9">
    <location>
        <begin position="293"/>
        <end position="315"/>
    </location>
</feature>
<gene>
    <name evidence="11" type="primary">mrx(A)</name>
    <name evidence="11" type="ORF">GCM10022236_12170</name>
</gene>
<evidence type="ECO:0000256" key="2">
    <source>
        <dbReference type="ARBA" id="ARBA00022448"/>
    </source>
</evidence>
<feature type="transmembrane region" description="Helical" evidence="9">
    <location>
        <begin position="233"/>
        <end position="255"/>
    </location>
</feature>
<evidence type="ECO:0000256" key="6">
    <source>
        <dbReference type="ARBA" id="ARBA00023136"/>
    </source>
</evidence>
<dbReference type="PROSITE" id="PS50850">
    <property type="entry name" value="MFS"/>
    <property type="match status" value="1"/>
</dbReference>
<evidence type="ECO:0000313" key="11">
    <source>
        <dbReference type="EMBL" id="GAA3611939.1"/>
    </source>
</evidence>
<keyword evidence="2" id="KW-0813">Transport</keyword>
<feature type="transmembrane region" description="Helical" evidence="9">
    <location>
        <begin position="55"/>
        <end position="88"/>
    </location>
</feature>
<evidence type="ECO:0000256" key="1">
    <source>
        <dbReference type="ARBA" id="ARBA00004429"/>
    </source>
</evidence>
<name>A0ABP6ZNQ8_9ACTN</name>
<evidence type="ECO:0000313" key="12">
    <source>
        <dbReference type="Proteomes" id="UP001501490"/>
    </source>
</evidence>
<feature type="domain" description="Major facilitator superfamily (MFS) profile" evidence="10">
    <location>
        <begin position="201"/>
        <end position="397"/>
    </location>
</feature>
<evidence type="ECO:0000256" key="3">
    <source>
        <dbReference type="ARBA" id="ARBA00022475"/>
    </source>
</evidence>
<organism evidence="11 12">
    <name type="scientific">Microlunatus ginsengisoli</name>
    <dbReference type="NCBI Taxonomy" id="363863"/>
    <lineage>
        <taxon>Bacteria</taxon>
        <taxon>Bacillati</taxon>
        <taxon>Actinomycetota</taxon>
        <taxon>Actinomycetes</taxon>
        <taxon>Propionibacteriales</taxon>
        <taxon>Propionibacteriaceae</taxon>
        <taxon>Microlunatus</taxon>
    </lineage>
</organism>
<accession>A0ABP6ZNQ8</accession>
<dbReference type="Gene3D" id="1.20.1250.20">
    <property type="entry name" value="MFS general substrate transporter like domains"/>
    <property type="match status" value="1"/>
</dbReference>
<keyword evidence="4 9" id="KW-0812">Transmembrane</keyword>
<evidence type="ECO:0000256" key="4">
    <source>
        <dbReference type="ARBA" id="ARBA00022692"/>
    </source>
</evidence>
<dbReference type="InterPro" id="IPR011701">
    <property type="entry name" value="MFS"/>
</dbReference>
<evidence type="ECO:0000256" key="8">
    <source>
        <dbReference type="ARBA" id="ARBA00040914"/>
    </source>
</evidence>
<dbReference type="Pfam" id="PF07690">
    <property type="entry name" value="MFS_1"/>
    <property type="match status" value="1"/>
</dbReference>
<evidence type="ECO:0000259" key="10">
    <source>
        <dbReference type="PROSITE" id="PS50850"/>
    </source>
</evidence>
<feature type="transmembrane region" description="Helical" evidence="9">
    <location>
        <begin position="267"/>
        <end position="287"/>
    </location>
</feature>
<evidence type="ECO:0000256" key="5">
    <source>
        <dbReference type="ARBA" id="ARBA00022989"/>
    </source>
</evidence>
<evidence type="ECO:0000256" key="7">
    <source>
        <dbReference type="ARBA" id="ARBA00038075"/>
    </source>
</evidence>
<protein>
    <recommendedName>
        <fullName evidence="8">Multidrug efflux pump Tap</fullName>
    </recommendedName>
</protein>
<dbReference type="SUPFAM" id="SSF103473">
    <property type="entry name" value="MFS general substrate transporter"/>
    <property type="match status" value="1"/>
</dbReference>
<reference evidence="12" key="1">
    <citation type="journal article" date="2019" name="Int. J. Syst. Evol. Microbiol.">
        <title>The Global Catalogue of Microorganisms (GCM) 10K type strain sequencing project: providing services to taxonomists for standard genome sequencing and annotation.</title>
        <authorList>
            <consortium name="The Broad Institute Genomics Platform"/>
            <consortium name="The Broad Institute Genome Sequencing Center for Infectious Disease"/>
            <person name="Wu L."/>
            <person name="Ma J."/>
        </authorList>
    </citation>
    <scope>NUCLEOTIDE SEQUENCE [LARGE SCALE GENOMIC DNA]</scope>
    <source>
        <strain evidence="12">JCM 16929</strain>
    </source>
</reference>
<sequence length="397" mass="40177">MAIAVPWFVLVTTGSATQTGLVAAFELAPYVGVKALAGPVIDRLGQRRVSVLADLASAVVIAAIPALHQLGLLGLPVLLALVAIGGALRGPGDTAKHTAVPFLADLAGVPLERVTGLAGAIERGSGLVGPAAAAALIAVAGPPGAIALTAACFAVSAVAGRLGLPAALDHRSDPGDPGEAGESYRSRLRAGWRFLRGDRLLLTLVIMIMVTNLLDVAKMSVLLPVWAHSTGRGVAAIGLVLSCTAACSVLSSLFASWRGDRLPRRTTYFVAFAIAGPPPFLVLALNAPLPVVAATYAVAGLASGLLNPMLGAIFFERTPRPMVGRVDALAGAIAWAGMPLGGLVASALIALAGLSGAFAIAGIAYALATLLPALAAKASFDRPVLESETRTPELMSR</sequence>
<comment type="caution">
    <text evidence="11">The sequence shown here is derived from an EMBL/GenBank/DDBJ whole genome shotgun (WGS) entry which is preliminary data.</text>
</comment>
<feature type="transmembrane region" description="Helical" evidence="9">
    <location>
        <begin position="327"/>
        <end position="351"/>
    </location>
</feature>
<comment type="similarity">
    <text evidence="7">Belongs to the major facilitator superfamily. Drug:H(+) antiporter-3 (DHA3) (TC 2.A.1.21) family.</text>
</comment>
<keyword evidence="6 9" id="KW-0472">Membrane</keyword>
<dbReference type="PANTHER" id="PTHR23513">
    <property type="entry name" value="INTEGRAL MEMBRANE EFFLUX PROTEIN-RELATED"/>
    <property type="match status" value="1"/>
</dbReference>
<dbReference type="InterPro" id="IPR020846">
    <property type="entry name" value="MFS_dom"/>
</dbReference>
<dbReference type="EMBL" id="BAABAB010000007">
    <property type="protein sequence ID" value="GAA3611939.1"/>
    <property type="molecule type" value="Genomic_DNA"/>
</dbReference>
<feature type="transmembrane region" description="Helical" evidence="9">
    <location>
        <begin position="357"/>
        <end position="376"/>
    </location>
</feature>
<comment type="subcellular location">
    <subcellularLocation>
        <location evidence="1">Cell inner membrane</location>
        <topology evidence="1">Multi-pass membrane protein</topology>
    </subcellularLocation>
</comment>
<dbReference type="PANTHER" id="PTHR23513:SF9">
    <property type="entry name" value="ENTEROBACTIN EXPORTER ENTS"/>
    <property type="match status" value="1"/>
</dbReference>
<feature type="transmembrane region" description="Helical" evidence="9">
    <location>
        <begin position="200"/>
        <end position="227"/>
    </location>
</feature>
<evidence type="ECO:0000256" key="9">
    <source>
        <dbReference type="SAM" id="Phobius"/>
    </source>
</evidence>
<keyword evidence="5 9" id="KW-1133">Transmembrane helix</keyword>
<keyword evidence="3" id="KW-1003">Cell membrane</keyword>
<dbReference type="InterPro" id="IPR036259">
    <property type="entry name" value="MFS_trans_sf"/>
</dbReference>
<dbReference type="CDD" id="cd06173">
    <property type="entry name" value="MFS_MefA_like"/>
    <property type="match status" value="1"/>
</dbReference>
<proteinExistence type="inferred from homology"/>